<proteinExistence type="predicted"/>
<reference evidence="1 2" key="1">
    <citation type="submission" date="2021-03" db="EMBL/GenBank/DDBJ databases">
        <title>Genome Sequence of Bradyrhizobium vignae strain ISRA400.</title>
        <authorList>
            <person name="Tisa L.S."/>
            <person name="Svistoonoff S."/>
            <person name="Hocher V."/>
            <person name="Fall S."/>
            <person name="Zaiya A."/>
            <person name="Naing D."/>
            <person name="Niang N."/>
            <person name="Diouf A."/>
            <person name="Dasylva M.C."/>
            <person name="Toure O."/>
            <person name="Gueye M."/>
            <person name="Gully D."/>
            <person name="Tisseyre P."/>
            <person name="Simpson S."/>
            <person name="Morris K."/>
            <person name="Thomas W.K."/>
        </authorList>
    </citation>
    <scope>NUCLEOTIDE SEQUENCE [LARGE SCALE GENOMIC DNA]</scope>
    <source>
        <strain evidence="1 2">ISRA400</strain>
    </source>
</reference>
<keyword evidence="2" id="KW-1185">Reference proteome</keyword>
<protein>
    <recommendedName>
        <fullName evidence="3">Lipoprotein</fullName>
    </recommendedName>
</protein>
<dbReference type="EMBL" id="JAGIKT010000121">
    <property type="protein sequence ID" value="MBP0116239.1"/>
    <property type="molecule type" value="Genomic_DNA"/>
</dbReference>
<evidence type="ECO:0008006" key="3">
    <source>
        <dbReference type="Google" id="ProtNLM"/>
    </source>
</evidence>
<dbReference type="PROSITE" id="PS51257">
    <property type="entry name" value="PROKAR_LIPOPROTEIN"/>
    <property type="match status" value="1"/>
</dbReference>
<comment type="caution">
    <text evidence="1">The sequence shown here is derived from an EMBL/GenBank/DDBJ whole genome shotgun (WGS) entry which is preliminary data.</text>
</comment>
<evidence type="ECO:0000313" key="2">
    <source>
        <dbReference type="Proteomes" id="UP000669317"/>
    </source>
</evidence>
<dbReference type="RefSeq" id="WP_209296629.1">
    <property type="nucleotide sequence ID" value="NZ_JAGIKT010000121.1"/>
</dbReference>
<accession>A0ABS4A741</accession>
<dbReference type="Proteomes" id="UP000669317">
    <property type="component" value="Unassembled WGS sequence"/>
</dbReference>
<gene>
    <name evidence="1" type="ORF">JWS04_35330</name>
</gene>
<organism evidence="1 2">
    <name type="scientific">Bradyrhizobium vignae</name>
    <dbReference type="NCBI Taxonomy" id="1549949"/>
    <lineage>
        <taxon>Bacteria</taxon>
        <taxon>Pseudomonadati</taxon>
        <taxon>Pseudomonadota</taxon>
        <taxon>Alphaproteobacteria</taxon>
        <taxon>Hyphomicrobiales</taxon>
        <taxon>Nitrobacteraceae</taxon>
        <taxon>Bradyrhizobium</taxon>
    </lineage>
</organism>
<sequence>MRSLIFGAALLVLATIGCSTFISAALSAARDAKAATFSERFAPAIKVPSSS</sequence>
<name>A0ABS4A741_9BRAD</name>
<evidence type="ECO:0000313" key="1">
    <source>
        <dbReference type="EMBL" id="MBP0116239.1"/>
    </source>
</evidence>